<evidence type="ECO:0000313" key="3">
    <source>
        <dbReference type="Proteomes" id="UP000547879"/>
    </source>
</evidence>
<dbReference type="EMBL" id="JACHEG010000002">
    <property type="protein sequence ID" value="MBB6162683.1"/>
    <property type="molecule type" value="Genomic_DNA"/>
</dbReference>
<comment type="caution">
    <text evidence="2">The sequence shown here is derived from an EMBL/GenBank/DDBJ whole genome shotgun (WGS) entry which is preliminary data.</text>
</comment>
<keyword evidence="1" id="KW-1133">Transmembrane helix</keyword>
<keyword evidence="1" id="KW-0472">Membrane</keyword>
<feature type="transmembrane region" description="Helical" evidence="1">
    <location>
        <begin position="20"/>
        <end position="41"/>
    </location>
</feature>
<sequence length="42" mass="4595">MVYEWDEKRARRTYLARIGLSILAITITLGVSAAIAIAMSIG</sequence>
<accession>A0A7W9Y767</accession>
<name>A0A7W9Y767_9HYPH</name>
<dbReference type="Proteomes" id="UP000547879">
    <property type="component" value="Unassembled WGS sequence"/>
</dbReference>
<protein>
    <submittedName>
        <fullName evidence="2">Uncharacterized protein</fullName>
    </submittedName>
</protein>
<organism evidence="2 3">
    <name type="scientific">Rhizobium wenxiniae</name>
    <dbReference type="NCBI Taxonomy" id="1737357"/>
    <lineage>
        <taxon>Bacteria</taxon>
        <taxon>Pseudomonadati</taxon>
        <taxon>Pseudomonadota</taxon>
        <taxon>Alphaproteobacteria</taxon>
        <taxon>Hyphomicrobiales</taxon>
        <taxon>Rhizobiaceae</taxon>
        <taxon>Rhizobium/Agrobacterium group</taxon>
        <taxon>Rhizobium</taxon>
    </lineage>
</organism>
<keyword evidence="1" id="KW-0812">Transmembrane</keyword>
<dbReference type="AlphaFoldDB" id="A0A7W9Y767"/>
<proteinExistence type="predicted"/>
<keyword evidence="3" id="KW-1185">Reference proteome</keyword>
<reference evidence="2 3" key="1">
    <citation type="submission" date="2020-08" db="EMBL/GenBank/DDBJ databases">
        <title>Genomic Encyclopedia of Type Strains, Phase IV (KMG-IV): sequencing the most valuable type-strain genomes for metagenomic binning, comparative biology and taxonomic classification.</title>
        <authorList>
            <person name="Goeker M."/>
        </authorList>
    </citation>
    <scope>NUCLEOTIDE SEQUENCE [LARGE SCALE GENOMIC DNA]</scope>
    <source>
        <strain evidence="2 3">DSM 100734</strain>
    </source>
</reference>
<gene>
    <name evidence="2" type="ORF">HNQ72_002501</name>
</gene>
<evidence type="ECO:0000313" key="2">
    <source>
        <dbReference type="EMBL" id="MBB6162683.1"/>
    </source>
</evidence>
<evidence type="ECO:0000256" key="1">
    <source>
        <dbReference type="SAM" id="Phobius"/>
    </source>
</evidence>